<keyword evidence="1" id="KW-0812">Transmembrane</keyword>
<dbReference type="AlphaFoldDB" id="A0A5A5T5J6"/>
<evidence type="ECO:0000259" key="4">
    <source>
        <dbReference type="Pfam" id="PF20990"/>
    </source>
</evidence>
<feature type="chain" id="PRO_5023078008" description="DUF2207 domain-containing protein" evidence="2">
    <location>
        <begin position="26"/>
        <end position="586"/>
    </location>
</feature>
<protein>
    <recommendedName>
        <fullName evidence="7">DUF2207 domain-containing protein</fullName>
    </recommendedName>
</protein>
<dbReference type="Pfam" id="PF09972">
    <property type="entry name" value="DUF2207"/>
    <property type="match status" value="1"/>
</dbReference>
<sequence length="586" mass="64710">MIRKLFIVSSLFIILFFALIHPSLAQTANEYAADQFTASISIQNDSSLLITETTVFHFIRGTYTSVNRPIATNHTENVTIANANMDGKVVARGDATGQYSVTGTNPLRVMWHFAPTSNSTHTFSLTYRAKGVFTKTATSDFLGWEAIPASRNYVIHDATITVSYPNNTQIVGPPEVVKGPALVVHPLQTGSVVYKAKEVDADDPIDIGIDFHARSLITSAPHWQTWKNQADNYFLPCFSGAIILGVIIALALFLYTRKQQSPVTLNRNLTVTEPPDDLTPALSGTLVTSPTRGDVHYEQVLGTLFNLANRGVLSISEQRQTGDILTSTIEGADAVVFCVNLLTEPADLKLYEAQLLKILFHAEDMPSTALTFTDIFKRYLNGARQFDTAVQQTIAKAGLLDLNYVPLRKRLRQWSVLLISVGLGASALGFGIGIALNIWPIGILPMSLILAGIIALFIRAYCRRLSPQGVQTTAQWQAFDKYLQSIILHKSEPEDGQDIFMRYLPYATSFTWGISWVEHFQEEIVQNGLPAWFQRNTDSNDTPASDIYLSNSAALIALMEQAYISPYRAMQPTPLAPDTLILESSK</sequence>
<dbReference type="RefSeq" id="WP_149399381.1">
    <property type="nucleotide sequence ID" value="NZ_BIXY01000001.1"/>
</dbReference>
<evidence type="ECO:0000313" key="5">
    <source>
        <dbReference type="EMBL" id="GCF06632.1"/>
    </source>
</evidence>
<evidence type="ECO:0000259" key="3">
    <source>
        <dbReference type="Pfam" id="PF09972"/>
    </source>
</evidence>
<keyword evidence="1" id="KW-1133">Transmembrane helix</keyword>
<dbReference type="Proteomes" id="UP000322530">
    <property type="component" value="Unassembled WGS sequence"/>
</dbReference>
<dbReference type="OrthoDB" id="152184at2"/>
<keyword evidence="2" id="KW-0732">Signal</keyword>
<proteinExistence type="predicted"/>
<evidence type="ECO:0000256" key="1">
    <source>
        <dbReference type="SAM" id="Phobius"/>
    </source>
</evidence>
<evidence type="ECO:0008006" key="7">
    <source>
        <dbReference type="Google" id="ProtNLM"/>
    </source>
</evidence>
<dbReference type="Pfam" id="PF20990">
    <property type="entry name" value="DUF2207_C"/>
    <property type="match status" value="1"/>
</dbReference>
<accession>A0A5A5T5J6</accession>
<gene>
    <name evidence="5" type="ORF">KDI_01960</name>
</gene>
<comment type="caution">
    <text evidence="5">The sequence shown here is derived from an EMBL/GenBank/DDBJ whole genome shotgun (WGS) entry which is preliminary data.</text>
</comment>
<keyword evidence="1" id="KW-0472">Membrane</keyword>
<feature type="transmembrane region" description="Helical" evidence="1">
    <location>
        <begin position="233"/>
        <end position="255"/>
    </location>
</feature>
<feature type="transmembrane region" description="Helical" evidence="1">
    <location>
        <begin position="416"/>
        <end position="436"/>
    </location>
</feature>
<name>A0A5A5T5J6_9CHLR</name>
<feature type="domain" description="DUF2207" evidence="3">
    <location>
        <begin position="35"/>
        <end position="209"/>
    </location>
</feature>
<keyword evidence="6" id="KW-1185">Reference proteome</keyword>
<reference evidence="5 6" key="1">
    <citation type="submission" date="2019-01" db="EMBL/GenBank/DDBJ databases">
        <title>Draft genome sequence of Dictyobacter sp. Uno17.</title>
        <authorList>
            <person name="Wang C.M."/>
            <person name="Zheng Y."/>
            <person name="Sakai Y."/>
            <person name="Abe K."/>
            <person name="Yokota A."/>
            <person name="Yabe S."/>
        </authorList>
    </citation>
    <scope>NUCLEOTIDE SEQUENCE [LARGE SCALE GENOMIC DNA]</scope>
    <source>
        <strain evidence="5 6">Uno17</strain>
    </source>
</reference>
<dbReference type="EMBL" id="BIXY01000001">
    <property type="protein sequence ID" value="GCF06632.1"/>
    <property type="molecule type" value="Genomic_DNA"/>
</dbReference>
<feature type="signal peptide" evidence="2">
    <location>
        <begin position="1"/>
        <end position="25"/>
    </location>
</feature>
<dbReference type="InterPro" id="IPR048389">
    <property type="entry name" value="YciQ-like_C"/>
</dbReference>
<feature type="transmembrane region" description="Helical" evidence="1">
    <location>
        <begin position="442"/>
        <end position="462"/>
    </location>
</feature>
<evidence type="ECO:0000313" key="6">
    <source>
        <dbReference type="Proteomes" id="UP000322530"/>
    </source>
</evidence>
<dbReference type="InterPro" id="IPR018702">
    <property type="entry name" value="DUF2207"/>
</dbReference>
<feature type="domain" description="Predicted membrane protein YciQ-like C-terminal" evidence="4">
    <location>
        <begin position="273"/>
        <end position="512"/>
    </location>
</feature>
<organism evidence="5 6">
    <name type="scientific">Dictyobacter arantiisoli</name>
    <dbReference type="NCBI Taxonomy" id="2014874"/>
    <lineage>
        <taxon>Bacteria</taxon>
        <taxon>Bacillati</taxon>
        <taxon>Chloroflexota</taxon>
        <taxon>Ktedonobacteria</taxon>
        <taxon>Ktedonobacterales</taxon>
        <taxon>Dictyobacteraceae</taxon>
        <taxon>Dictyobacter</taxon>
    </lineage>
</organism>
<evidence type="ECO:0000256" key="2">
    <source>
        <dbReference type="SAM" id="SignalP"/>
    </source>
</evidence>